<dbReference type="EC" id="2.7.-.-" evidence="5"/>
<dbReference type="InterPro" id="IPR037100">
    <property type="entry name" value="Spo0B_C_sf"/>
</dbReference>
<protein>
    <submittedName>
        <fullName evidence="5">Stage 0 sporulation protein B (Sporulation initiation phosphotransferase)</fullName>
        <ecNumber evidence="5">2.7.-.-</ecNumber>
    </submittedName>
</protein>
<dbReference type="InterPro" id="IPR039506">
    <property type="entry name" value="SPOB_a"/>
</dbReference>
<gene>
    <name evidence="5" type="ORF">J2Z64_001705</name>
</gene>
<dbReference type="Pfam" id="PF14689">
    <property type="entry name" value="SPOB_a"/>
    <property type="match status" value="1"/>
</dbReference>
<evidence type="ECO:0000256" key="2">
    <source>
        <dbReference type="ARBA" id="ARBA00022679"/>
    </source>
</evidence>
<organism evidence="5 6">
    <name type="scientific">Oceanobacillus polygoni</name>
    <dbReference type="NCBI Taxonomy" id="1235259"/>
    <lineage>
        <taxon>Bacteria</taxon>
        <taxon>Bacillati</taxon>
        <taxon>Bacillota</taxon>
        <taxon>Bacilli</taxon>
        <taxon>Bacillales</taxon>
        <taxon>Bacillaceae</taxon>
        <taxon>Oceanobacillus</taxon>
    </lineage>
</organism>
<keyword evidence="2 5" id="KW-0808">Transferase</keyword>
<evidence type="ECO:0000259" key="4">
    <source>
        <dbReference type="Pfam" id="PF14689"/>
    </source>
</evidence>
<keyword evidence="3" id="KW-0418">Kinase</keyword>
<dbReference type="GO" id="GO:0000155">
    <property type="term" value="F:phosphorelay sensor kinase activity"/>
    <property type="evidence" value="ECO:0007669"/>
    <property type="project" value="InterPro"/>
</dbReference>
<dbReference type="SUPFAM" id="SSF55890">
    <property type="entry name" value="Sporulation response regulatory protein Spo0B"/>
    <property type="match status" value="1"/>
</dbReference>
<dbReference type="Proteomes" id="UP001138793">
    <property type="component" value="Unassembled WGS sequence"/>
</dbReference>
<evidence type="ECO:0000256" key="3">
    <source>
        <dbReference type="ARBA" id="ARBA00022777"/>
    </source>
</evidence>
<name>A0A9X0YR47_9BACI</name>
<dbReference type="Gene3D" id="1.10.287.130">
    <property type="match status" value="1"/>
</dbReference>
<dbReference type="AlphaFoldDB" id="A0A9X0YR47"/>
<evidence type="ECO:0000313" key="6">
    <source>
        <dbReference type="Proteomes" id="UP001138793"/>
    </source>
</evidence>
<reference evidence="5" key="1">
    <citation type="submission" date="2021-03" db="EMBL/GenBank/DDBJ databases">
        <title>Genomic Encyclopedia of Type Strains, Phase IV (KMG-IV): sequencing the most valuable type-strain genomes for metagenomic binning, comparative biology and taxonomic classification.</title>
        <authorList>
            <person name="Goeker M."/>
        </authorList>
    </citation>
    <scope>NUCLEOTIDE SEQUENCE</scope>
    <source>
        <strain evidence="5">DSM 107338</strain>
    </source>
</reference>
<proteinExistence type="predicted"/>
<feature type="domain" description="SpoOB alpha-helical" evidence="4">
    <location>
        <begin position="4"/>
        <end position="54"/>
    </location>
</feature>
<comment type="caution">
    <text evidence="5">The sequence shown here is derived from an EMBL/GenBank/DDBJ whole genome shotgun (WGS) entry which is preliminary data.</text>
</comment>
<dbReference type="Gene3D" id="3.30.565.30">
    <property type="entry name" value="Sporulation initiation phosphotransferase B (SpoOB), C-terminal domain"/>
    <property type="match status" value="1"/>
</dbReference>
<accession>A0A9X0YR47</accession>
<dbReference type="RefSeq" id="WP_187773744.1">
    <property type="nucleotide sequence ID" value="NZ_PIJY01000030.1"/>
</dbReference>
<keyword evidence="6" id="KW-1185">Reference proteome</keyword>
<sequence length="177" mass="20975">MGERVVQILQHYRHDLMNRLQIVQGYVGMRNFDKVEKKLSEIVDYYNEERKLMSLNVPDFMLWIIQFDTRYENFRLTYKIHPEYKNLHASDSILVNQFHEFMERCAGILNPEELYEVKLIVEESTETQMKFMLSVACEAGEVEQLMNDIKKIHRDETAEMVIAKTMNGVSFGLIISQ</sequence>
<dbReference type="InterPro" id="IPR016120">
    <property type="entry name" value="Sig_transdc_His_kin_SpoOB"/>
</dbReference>
<evidence type="ECO:0000256" key="1">
    <source>
        <dbReference type="ARBA" id="ARBA00022553"/>
    </source>
</evidence>
<keyword evidence="1" id="KW-0597">Phosphoprotein</keyword>
<dbReference type="EMBL" id="JAGGMB010000004">
    <property type="protein sequence ID" value="MBP2077453.1"/>
    <property type="molecule type" value="Genomic_DNA"/>
</dbReference>
<evidence type="ECO:0000313" key="5">
    <source>
        <dbReference type="EMBL" id="MBP2077453.1"/>
    </source>
</evidence>